<feature type="DNA-binding region" description="Homeobox" evidence="1">
    <location>
        <begin position="77"/>
        <end position="136"/>
    </location>
</feature>
<feature type="compositionally biased region" description="Basic and acidic residues" evidence="2">
    <location>
        <begin position="68"/>
        <end position="78"/>
    </location>
</feature>
<accession>A0A194WW25</accession>
<feature type="domain" description="Homeobox" evidence="3">
    <location>
        <begin position="75"/>
        <end position="135"/>
    </location>
</feature>
<name>A0A194WW25_MOLSC</name>
<feature type="region of interest" description="Disordered" evidence="2">
    <location>
        <begin position="148"/>
        <end position="174"/>
    </location>
</feature>
<keyword evidence="5" id="KW-1185">Reference proteome</keyword>
<dbReference type="InterPro" id="IPR009057">
    <property type="entry name" value="Homeodomain-like_sf"/>
</dbReference>
<evidence type="ECO:0000256" key="1">
    <source>
        <dbReference type="PROSITE-ProRule" id="PRU00108"/>
    </source>
</evidence>
<dbReference type="Proteomes" id="UP000070700">
    <property type="component" value="Unassembled WGS sequence"/>
</dbReference>
<feature type="compositionally biased region" description="Basic and acidic residues" evidence="2">
    <location>
        <begin position="1"/>
        <end position="25"/>
    </location>
</feature>
<organism evidence="4 5">
    <name type="scientific">Mollisia scopiformis</name>
    <name type="common">Conifer needle endophyte fungus</name>
    <name type="synonym">Phialocephala scopiformis</name>
    <dbReference type="NCBI Taxonomy" id="149040"/>
    <lineage>
        <taxon>Eukaryota</taxon>
        <taxon>Fungi</taxon>
        <taxon>Dikarya</taxon>
        <taxon>Ascomycota</taxon>
        <taxon>Pezizomycotina</taxon>
        <taxon>Leotiomycetes</taxon>
        <taxon>Helotiales</taxon>
        <taxon>Mollisiaceae</taxon>
        <taxon>Mollisia</taxon>
    </lineage>
</organism>
<dbReference type="RefSeq" id="XP_018066229.1">
    <property type="nucleotide sequence ID" value="XM_018220379.1"/>
</dbReference>
<keyword evidence="1" id="KW-0238">DNA-binding</keyword>
<dbReference type="AlphaFoldDB" id="A0A194WW25"/>
<dbReference type="PROSITE" id="PS50071">
    <property type="entry name" value="HOMEOBOX_2"/>
    <property type="match status" value="1"/>
</dbReference>
<gene>
    <name evidence="4" type="ORF">LY89DRAFT_738517</name>
</gene>
<feature type="compositionally biased region" description="Basic residues" evidence="2">
    <location>
        <begin position="148"/>
        <end position="159"/>
    </location>
</feature>
<dbReference type="GeneID" id="28830105"/>
<dbReference type="SUPFAM" id="SSF46689">
    <property type="entry name" value="Homeodomain-like"/>
    <property type="match status" value="1"/>
</dbReference>
<protein>
    <recommendedName>
        <fullName evidence="3">Homeobox domain-containing protein</fullName>
    </recommendedName>
</protein>
<reference evidence="4 5" key="1">
    <citation type="submission" date="2015-10" db="EMBL/GenBank/DDBJ databases">
        <title>Full genome of DAOMC 229536 Phialocephala scopiformis, a fungal endophyte of spruce producing the potent anti-insectan compound rugulosin.</title>
        <authorList>
            <consortium name="DOE Joint Genome Institute"/>
            <person name="Walker A.K."/>
            <person name="Frasz S.L."/>
            <person name="Seifert K.A."/>
            <person name="Miller J.D."/>
            <person name="Mondo S.J."/>
            <person name="Labutti K."/>
            <person name="Lipzen A."/>
            <person name="Dockter R."/>
            <person name="Kennedy M."/>
            <person name="Grigoriev I.V."/>
            <person name="Spatafora J.W."/>
        </authorList>
    </citation>
    <scope>NUCLEOTIDE SEQUENCE [LARGE SCALE GENOMIC DNA]</scope>
    <source>
        <strain evidence="4 5">CBS 120377</strain>
    </source>
</reference>
<evidence type="ECO:0000256" key="2">
    <source>
        <dbReference type="SAM" id="MobiDB-lite"/>
    </source>
</evidence>
<dbReference type="InParanoid" id="A0A194WW25"/>
<evidence type="ECO:0000313" key="4">
    <source>
        <dbReference type="EMBL" id="KUJ11874.1"/>
    </source>
</evidence>
<keyword evidence="1" id="KW-0539">Nucleus</keyword>
<dbReference type="GO" id="GO:0003677">
    <property type="term" value="F:DNA binding"/>
    <property type="evidence" value="ECO:0007669"/>
    <property type="project" value="UniProtKB-UniRule"/>
</dbReference>
<keyword evidence="1" id="KW-0371">Homeobox</keyword>
<dbReference type="Gene3D" id="1.10.10.60">
    <property type="entry name" value="Homeodomain-like"/>
    <property type="match status" value="1"/>
</dbReference>
<dbReference type="KEGG" id="psco:LY89DRAFT_738517"/>
<evidence type="ECO:0000313" key="5">
    <source>
        <dbReference type="Proteomes" id="UP000070700"/>
    </source>
</evidence>
<sequence>MDTHTSSTAKDHNRGATETDDEATKSIRRGITAVTKINLDAPGDLKPHIEGKPKEYDSVTSKMSIDSSRNEDVPEHPKPTRYHYTISQRRQLRELYKTHGRKGSKGAKAIAQELGVSPHQVMDWFRSERRQPHSEAWFWGASIKTGVAKRRTKRSRKRTKEVGASYGSLDAKSA</sequence>
<dbReference type="InterPro" id="IPR001356">
    <property type="entry name" value="HD"/>
</dbReference>
<comment type="subcellular location">
    <subcellularLocation>
        <location evidence="1">Nucleus</location>
    </subcellularLocation>
</comment>
<feature type="compositionally biased region" description="Polar residues" evidence="2">
    <location>
        <begin position="58"/>
        <end position="67"/>
    </location>
</feature>
<feature type="compositionally biased region" description="Basic and acidic residues" evidence="2">
    <location>
        <begin position="43"/>
        <end position="57"/>
    </location>
</feature>
<feature type="region of interest" description="Disordered" evidence="2">
    <location>
        <begin position="1"/>
        <end position="28"/>
    </location>
</feature>
<evidence type="ECO:0000259" key="3">
    <source>
        <dbReference type="PROSITE" id="PS50071"/>
    </source>
</evidence>
<dbReference type="EMBL" id="KQ947425">
    <property type="protein sequence ID" value="KUJ11874.1"/>
    <property type="molecule type" value="Genomic_DNA"/>
</dbReference>
<dbReference type="GO" id="GO:0005634">
    <property type="term" value="C:nucleus"/>
    <property type="evidence" value="ECO:0007669"/>
    <property type="project" value="UniProtKB-SubCell"/>
</dbReference>
<proteinExistence type="predicted"/>
<feature type="region of interest" description="Disordered" evidence="2">
    <location>
        <begin position="41"/>
        <end position="80"/>
    </location>
</feature>